<evidence type="ECO:0000313" key="1">
    <source>
        <dbReference type="EMBL" id="QIP13918.1"/>
    </source>
</evidence>
<reference evidence="1 2" key="1">
    <citation type="submission" date="2020-03" db="EMBL/GenBank/DDBJ databases">
        <authorList>
            <person name="Kim M.K."/>
        </authorList>
    </citation>
    <scope>NUCLEOTIDE SEQUENCE [LARGE SCALE GENOMIC DNA]</scope>
    <source>
        <strain evidence="1 2">BT328</strain>
    </source>
</reference>
<evidence type="ECO:0000313" key="2">
    <source>
        <dbReference type="Proteomes" id="UP000501802"/>
    </source>
</evidence>
<dbReference type="RefSeq" id="WP_167209465.1">
    <property type="nucleotide sequence ID" value="NZ_CP050063.1"/>
</dbReference>
<protein>
    <submittedName>
        <fullName evidence="1">Capsule assembly Wzi family protein</fullName>
    </submittedName>
</protein>
<dbReference type="InterPro" id="IPR038636">
    <property type="entry name" value="Wzi_sf"/>
</dbReference>
<dbReference type="KEGG" id="spib:G8759_15515"/>
<keyword evidence="2" id="KW-1185">Reference proteome</keyword>
<name>A0A6G9ANC5_9BACT</name>
<organism evidence="1 2">
    <name type="scientific">Spirosoma aureum</name>
    <dbReference type="NCBI Taxonomy" id="2692134"/>
    <lineage>
        <taxon>Bacteria</taxon>
        <taxon>Pseudomonadati</taxon>
        <taxon>Bacteroidota</taxon>
        <taxon>Cytophagia</taxon>
        <taxon>Cytophagales</taxon>
        <taxon>Cytophagaceae</taxon>
        <taxon>Spirosoma</taxon>
    </lineage>
</organism>
<gene>
    <name evidence="1" type="ORF">G8759_15515</name>
</gene>
<dbReference type="InterPro" id="IPR026950">
    <property type="entry name" value="Caps_assemb_Wzi"/>
</dbReference>
<dbReference type="Proteomes" id="UP000501802">
    <property type="component" value="Chromosome"/>
</dbReference>
<dbReference type="AlphaFoldDB" id="A0A6G9ANC5"/>
<dbReference type="Gene3D" id="2.40.160.130">
    <property type="entry name" value="Capsule assembly protein Wzi"/>
    <property type="match status" value="1"/>
</dbReference>
<dbReference type="EMBL" id="CP050063">
    <property type="protein sequence ID" value="QIP13918.1"/>
    <property type="molecule type" value="Genomic_DNA"/>
</dbReference>
<sequence>MSKLVQITSCVALFFHVCHHSCAQTVSPKPLIEVEAGTFLSTAASNPFWVRSNQYGEVPLESQGFSVRAQARKDYAPRSATDKKQGRFSYGYGIRAVVNAGTVNQFLLSELYGKVRYGALELYAGRRKEIIGLVDSTLSTGSYIWSGNALPVPKIELSIPNYVPILKNGLIAIKGNFSHGWLGASDSVKNYYLHQKSIYFRLGKPAWRFKFYGGFNHQVQWGGDVLYPRVDNGVRITKFGTDWETYMFVVTGKSLYTLDTLEIKNNAASAEGGNRVGNHLGTIDLALEYETSRHKWFIYKQSIYEAGALFYLNNISDGLHGLSFTRKQAKTGILKILLEYLQTTNQGGPYLSNRSTIQQLRGAEDYMNNGRYIDGWVYKGQTIGTPYIMPLRYTTGLPQNLDPNPNRLVNNRIKAVALSVQSRVKQFDLLTRLSVSQNLGSYIVPVDINQLSAQQQVIFPIRKYTFTAVLAYDNAGVLTQNLGISFFAKRTF</sequence>
<proteinExistence type="predicted"/>
<dbReference type="Pfam" id="PF14052">
    <property type="entry name" value="Caps_assemb_Wzi"/>
    <property type="match status" value="1"/>
</dbReference>
<accession>A0A6G9ANC5</accession>